<keyword evidence="3" id="KW-1185">Reference proteome</keyword>
<protein>
    <recommendedName>
        <fullName evidence="4">RPA-interacting protein</fullName>
    </recommendedName>
</protein>
<evidence type="ECO:0008006" key="4">
    <source>
        <dbReference type="Google" id="ProtNLM"/>
    </source>
</evidence>
<keyword evidence="1" id="KW-0175">Coiled coil</keyword>
<feature type="non-terminal residue" evidence="2">
    <location>
        <position position="195"/>
    </location>
</feature>
<dbReference type="EMBL" id="CAXKWB010013729">
    <property type="protein sequence ID" value="CAL4108359.1"/>
    <property type="molecule type" value="Genomic_DNA"/>
</dbReference>
<accession>A0AAV2R3W1</accession>
<proteinExistence type="predicted"/>
<evidence type="ECO:0000256" key="1">
    <source>
        <dbReference type="SAM" id="Coils"/>
    </source>
</evidence>
<comment type="caution">
    <text evidence="2">The sequence shown here is derived from an EMBL/GenBank/DDBJ whole genome shotgun (WGS) entry which is preliminary data.</text>
</comment>
<organism evidence="2 3">
    <name type="scientific">Meganyctiphanes norvegica</name>
    <name type="common">Northern krill</name>
    <name type="synonym">Thysanopoda norvegica</name>
    <dbReference type="NCBI Taxonomy" id="48144"/>
    <lineage>
        <taxon>Eukaryota</taxon>
        <taxon>Metazoa</taxon>
        <taxon>Ecdysozoa</taxon>
        <taxon>Arthropoda</taxon>
        <taxon>Crustacea</taxon>
        <taxon>Multicrustacea</taxon>
        <taxon>Malacostraca</taxon>
        <taxon>Eumalacostraca</taxon>
        <taxon>Eucarida</taxon>
        <taxon>Euphausiacea</taxon>
        <taxon>Euphausiidae</taxon>
        <taxon>Meganyctiphanes</taxon>
    </lineage>
</organism>
<feature type="coiled-coil region" evidence="1">
    <location>
        <begin position="95"/>
        <end position="126"/>
    </location>
</feature>
<dbReference type="AlphaFoldDB" id="A0AAV2R3W1"/>
<evidence type="ECO:0000313" key="2">
    <source>
        <dbReference type="EMBL" id="CAL4108359.1"/>
    </source>
</evidence>
<reference evidence="2 3" key="1">
    <citation type="submission" date="2024-05" db="EMBL/GenBank/DDBJ databases">
        <authorList>
            <person name="Wallberg A."/>
        </authorList>
    </citation>
    <scope>NUCLEOTIDE SEQUENCE [LARGE SCALE GENOMIC DNA]</scope>
</reference>
<dbReference type="Proteomes" id="UP001497623">
    <property type="component" value="Unassembled WGS sequence"/>
</dbReference>
<sequence length="195" mass="21346">MSFQCDVKTGTICEPWTLIKVAMNKGKSFLVDGCKIRRAKLSNHRGRTGRRDLNRRRNQPLLNMVEADGGCRRLVFIFDQRRIHMGHDDGGNEYEASLLQMMEQVLKELQEEEERMVAEVLNYDAASLASQVESLQSEEVICPVCQVQGLQCSNSNLLASVAVAGVVGSAAATGNLLICGCGLALHGANLTLSHV</sequence>
<name>A0AAV2R3W1_MEGNR</name>
<gene>
    <name evidence="2" type="ORF">MNOR_LOCUS18865</name>
</gene>
<evidence type="ECO:0000313" key="3">
    <source>
        <dbReference type="Proteomes" id="UP001497623"/>
    </source>
</evidence>